<dbReference type="RefSeq" id="WP_218252666.1">
    <property type="nucleotide sequence ID" value="NZ_JABXWD010000186.1"/>
</dbReference>
<dbReference type="Proteomes" id="UP001196980">
    <property type="component" value="Unassembled WGS sequence"/>
</dbReference>
<sequence length="158" mass="16930">MLKKTIIAIALTMMLATTAVAAQYPGLIGAAYGNVSSTNMVALVFNASVNQKIAILTYPSYTVLNPVCLLFPMSSSSSAVYGYGNDGFYVIAPTSDVYFAACMSSSSSATARDLFLYAFDLDKYGIMAKDNKKEPTDEEKAALNQLLQEQFGKLGQAQ</sequence>
<accession>A0ABS6S0X1</accession>
<evidence type="ECO:0000256" key="1">
    <source>
        <dbReference type="SAM" id="SignalP"/>
    </source>
</evidence>
<keyword evidence="3" id="KW-1185">Reference proteome</keyword>
<comment type="caution">
    <text evidence="2">The sequence shown here is derived from an EMBL/GenBank/DDBJ whole genome shotgun (WGS) entry which is preliminary data.</text>
</comment>
<gene>
    <name evidence="2" type="ORF">HWQ67_10620</name>
</gene>
<dbReference type="EMBL" id="JABXWD010000186">
    <property type="protein sequence ID" value="MBV6342039.1"/>
    <property type="molecule type" value="Genomic_DNA"/>
</dbReference>
<proteinExistence type="predicted"/>
<protein>
    <recommendedName>
        <fullName evidence="4">Secreted protein</fullName>
    </recommendedName>
</protein>
<evidence type="ECO:0000313" key="3">
    <source>
        <dbReference type="Proteomes" id="UP001196980"/>
    </source>
</evidence>
<feature type="signal peptide" evidence="1">
    <location>
        <begin position="1"/>
        <end position="21"/>
    </location>
</feature>
<reference evidence="2 3" key="1">
    <citation type="journal article" date="2020" name="J Geophys Res Biogeosci">
        <title>Magnetotaxis as an Adaptation to Enable Bacterial Shuttling of Microbial Sulfur and Sulfur Cycling Across Aquatic Oxic#Anoxic Interfaces.</title>
        <authorList>
            <person name="Li J."/>
            <person name="Liu P."/>
            <person name="Wang J."/>
            <person name="Roberts A.P."/>
            <person name="Pan Y."/>
        </authorList>
    </citation>
    <scope>NUCLEOTIDE SEQUENCE [LARGE SCALE GENOMIC DNA]</scope>
    <source>
        <strain evidence="2 3">MYR-1_YQ</strain>
    </source>
</reference>
<evidence type="ECO:0008006" key="4">
    <source>
        <dbReference type="Google" id="ProtNLM"/>
    </source>
</evidence>
<organism evidence="2 3">
    <name type="scientific">Candidatus Magnetobacterium casense</name>
    <dbReference type="NCBI Taxonomy" id="1455061"/>
    <lineage>
        <taxon>Bacteria</taxon>
        <taxon>Pseudomonadati</taxon>
        <taxon>Nitrospirota</taxon>
        <taxon>Thermodesulfovibrionia</taxon>
        <taxon>Thermodesulfovibrionales</taxon>
        <taxon>Candidatus Magnetobacteriaceae</taxon>
        <taxon>Candidatus Magnetobacterium</taxon>
    </lineage>
</organism>
<name>A0ABS6S0X1_9BACT</name>
<evidence type="ECO:0000313" key="2">
    <source>
        <dbReference type="EMBL" id="MBV6342039.1"/>
    </source>
</evidence>
<feature type="chain" id="PRO_5047173351" description="Secreted protein" evidence="1">
    <location>
        <begin position="22"/>
        <end position="158"/>
    </location>
</feature>
<keyword evidence="1" id="KW-0732">Signal</keyword>